<dbReference type="Proteomes" id="UP001055811">
    <property type="component" value="Linkage Group LG05"/>
</dbReference>
<name>A0ACB9CZA8_CICIN</name>
<accession>A0ACB9CZA8</accession>
<reference evidence="2" key="1">
    <citation type="journal article" date="2022" name="Mol. Ecol. Resour.">
        <title>The genomes of chicory, endive, great burdock and yacon provide insights into Asteraceae palaeo-polyploidization history and plant inulin production.</title>
        <authorList>
            <person name="Fan W."/>
            <person name="Wang S."/>
            <person name="Wang H."/>
            <person name="Wang A."/>
            <person name="Jiang F."/>
            <person name="Liu H."/>
            <person name="Zhao H."/>
            <person name="Xu D."/>
            <person name="Zhang Y."/>
        </authorList>
    </citation>
    <scope>NUCLEOTIDE SEQUENCE [LARGE SCALE GENOMIC DNA]</scope>
    <source>
        <strain evidence="2">cv. Punajuju</strain>
    </source>
</reference>
<evidence type="ECO:0000313" key="2">
    <source>
        <dbReference type="Proteomes" id="UP001055811"/>
    </source>
</evidence>
<reference evidence="1 2" key="2">
    <citation type="journal article" date="2022" name="Mol. Ecol. Resour.">
        <title>The genomes of chicory, endive, great burdock and yacon provide insights into Asteraceae paleo-polyploidization history and plant inulin production.</title>
        <authorList>
            <person name="Fan W."/>
            <person name="Wang S."/>
            <person name="Wang H."/>
            <person name="Wang A."/>
            <person name="Jiang F."/>
            <person name="Liu H."/>
            <person name="Zhao H."/>
            <person name="Xu D."/>
            <person name="Zhang Y."/>
        </authorList>
    </citation>
    <scope>NUCLEOTIDE SEQUENCE [LARGE SCALE GENOMIC DNA]</scope>
    <source>
        <strain evidence="2">cv. Punajuju</strain>
        <tissue evidence="1">Leaves</tissue>
    </source>
</reference>
<dbReference type="EMBL" id="CM042013">
    <property type="protein sequence ID" value="KAI3739591.1"/>
    <property type="molecule type" value="Genomic_DNA"/>
</dbReference>
<organism evidence="1 2">
    <name type="scientific">Cichorium intybus</name>
    <name type="common">Chicory</name>
    <dbReference type="NCBI Taxonomy" id="13427"/>
    <lineage>
        <taxon>Eukaryota</taxon>
        <taxon>Viridiplantae</taxon>
        <taxon>Streptophyta</taxon>
        <taxon>Embryophyta</taxon>
        <taxon>Tracheophyta</taxon>
        <taxon>Spermatophyta</taxon>
        <taxon>Magnoliopsida</taxon>
        <taxon>eudicotyledons</taxon>
        <taxon>Gunneridae</taxon>
        <taxon>Pentapetalae</taxon>
        <taxon>asterids</taxon>
        <taxon>campanulids</taxon>
        <taxon>Asterales</taxon>
        <taxon>Asteraceae</taxon>
        <taxon>Cichorioideae</taxon>
        <taxon>Cichorieae</taxon>
        <taxon>Cichoriinae</taxon>
        <taxon>Cichorium</taxon>
    </lineage>
</organism>
<comment type="caution">
    <text evidence="1">The sequence shown here is derived from an EMBL/GenBank/DDBJ whole genome shotgun (WGS) entry which is preliminary data.</text>
</comment>
<sequence>METVIERLEEALNIQENAGSFVEFVMEDMKFCYGKPVAAFTIYKCLLNWNYLESESTTIFDRLIQIFESANEDPDNYDKMAFWCPHYGSEDIC</sequence>
<gene>
    <name evidence="1" type="ORF">L2E82_30000</name>
</gene>
<protein>
    <submittedName>
        <fullName evidence="1">Uncharacterized protein</fullName>
    </submittedName>
</protein>
<keyword evidence="2" id="KW-1185">Reference proteome</keyword>
<proteinExistence type="predicted"/>
<evidence type="ECO:0000313" key="1">
    <source>
        <dbReference type="EMBL" id="KAI3739591.1"/>
    </source>
</evidence>